<keyword evidence="2" id="KW-1185">Reference proteome</keyword>
<dbReference type="EMBL" id="JAHLEM010000062">
    <property type="protein sequence ID" value="MBU3863997.1"/>
    <property type="molecule type" value="Genomic_DNA"/>
</dbReference>
<comment type="caution">
    <text evidence="1">The sequence shown here is derived from an EMBL/GenBank/DDBJ whole genome shotgun (WGS) entry which is preliminary data.</text>
</comment>
<name>A0ABS6CAS7_9ACTN</name>
<sequence>MSEREPARLLPWRSEQGKACFLAPGSEGGLIWRLADQMEAVQLTMGSEVLNHARKILSDPKASTTELRNVGARLSECLGDVLRVAESRG</sequence>
<feature type="non-terminal residue" evidence="1">
    <location>
        <position position="89"/>
    </location>
</feature>
<dbReference type="Proteomes" id="UP000720508">
    <property type="component" value="Unassembled WGS sequence"/>
</dbReference>
<accession>A0ABS6CAS7</accession>
<evidence type="ECO:0000313" key="1">
    <source>
        <dbReference type="EMBL" id="MBU3863997.1"/>
    </source>
</evidence>
<dbReference type="RefSeq" id="WP_216341020.1">
    <property type="nucleotide sequence ID" value="NZ_JAHLEM010000062.1"/>
</dbReference>
<protein>
    <submittedName>
        <fullName evidence="1">Uncharacterized protein</fullName>
    </submittedName>
</protein>
<evidence type="ECO:0000313" key="2">
    <source>
        <dbReference type="Proteomes" id="UP000720508"/>
    </source>
</evidence>
<reference evidence="1 2" key="1">
    <citation type="submission" date="2021-06" db="EMBL/GenBank/DDBJ databases">
        <authorList>
            <person name="Pan X."/>
        </authorList>
    </citation>
    <scope>NUCLEOTIDE SEQUENCE [LARGE SCALE GENOMIC DNA]</scope>
    <source>
        <strain evidence="1 2">4503</strain>
    </source>
</reference>
<organism evidence="1 2">
    <name type="scientific">Streptomyces niphimycinicus</name>
    <dbReference type="NCBI Taxonomy" id="2842201"/>
    <lineage>
        <taxon>Bacteria</taxon>
        <taxon>Bacillati</taxon>
        <taxon>Actinomycetota</taxon>
        <taxon>Actinomycetes</taxon>
        <taxon>Kitasatosporales</taxon>
        <taxon>Streptomycetaceae</taxon>
        <taxon>Streptomyces</taxon>
    </lineage>
</organism>
<proteinExistence type="predicted"/>
<gene>
    <name evidence="1" type="ORF">KN815_07865</name>
</gene>